<evidence type="ECO:0000313" key="9">
    <source>
        <dbReference type="EMBL" id="EEF36983.1"/>
    </source>
</evidence>
<dbReference type="SMART" id="SM00185">
    <property type="entry name" value="ARM"/>
    <property type="match status" value="4"/>
</dbReference>
<feature type="repeat" description="ARM" evidence="7">
    <location>
        <begin position="357"/>
        <end position="399"/>
    </location>
</feature>
<dbReference type="InterPro" id="IPR016024">
    <property type="entry name" value="ARM-type_fold"/>
</dbReference>
<dbReference type="PROSITE" id="PS51698">
    <property type="entry name" value="U_BOX"/>
    <property type="match status" value="1"/>
</dbReference>
<dbReference type="FunCoup" id="B9SH76">
    <property type="interactions" value="203"/>
</dbReference>
<sequence>MQETPAKQFAKSATSSHALRNFGLISVLKVRFLLEDCTREDARLFMITKSDRVASQFRAFVRAMATGLDVLPLGLIEVPSEVRELIELVIIQARKARFEVDPDDKRVMEDVISILNQFENDVIPDRSDIKKVLDYVGVQEWSDCNKEVKLLDAEIGFDYANVEKKKELALLSSLIGFLIYARCVLFDSVDTKVTRQQQQLPTKCSKELLSIINVDDFRCPISLEIMKDPVTIETGHTYDRSSILKWFRSGNPTCPKTGKRLGSIELIPNLLLKGLIQQFCIQNGIPTAETTKSKNRDITRTVLAGSLAAEGATKMVANFLADKLENGDSEDRNKAAYEIRLLSKASIFNRSCLVEAGAILFLLKLLLSKDSLSQENAIAGLLNLSKHSKSKPVIVENGGLELIVNVLKTGLRMEARQHAAATLFYLASVEEYRILIGGSTEAVQALVDLAREGNDRARKNALVALYGLLMHFGNHRRVIAAGAVPLLLTLLTTCEKEELVTDSLAVLASLAEKPDGAKAILHSGSLPQIMGVLDSSTSRAGKEQCVCLLLALCINGGTDVVAILVKSPSLMGSLYSQLSEGTSRASKKASALIRILHEFYERSSSSSKTPVIPRERFIHVW</sequence>
<feature type="domain" description="U-box" evidence="8">
    <location>
        <begin position="212"/>
        <end position="286"/>
    </location>
</feature>
<dbReference type="InterPro" id="IPR011989">
    <property type="entry name" value="ARM-like"/>
</dbReference>
<keyword evidence="6" id="KW-0833">Ubl conjugation pathway</keyword>
<comment type="catalytic activity">
    <reaction evidence="1">
        <text>S-ubiquitinyl-[E2 ubiquitin-conjugating enzyme]-L-cysteine + [acceptor protein]-L-lysine = [E2 ubiquitin-conjugating enzyme]-L-cysteine + N(6)-ubiquitinyl-[acceptor protein]-L-lysine.</text>
        <dbReference type="EC" id="2.3.2.27"/>
    </reaction>
</comment>
<evidence type="ECO:0000256" key="7">
    <source>
        <dbReference type="PROSITE-ProRule" id="PRU00259"/>
    </source>
</evidence>
<evidence type="ECO:0000256" key="2">
    <source>
        <dbReference type="ARBA" id="ARBA00004906"/>
    </source>
</evidence>
<reference evidence="10" key="1">
    <citation type="journal article" date="2010" name="Nat. Biotechnol.">
        <title>Draft genome sequence of the oilseed species Ricinus communis.</title>
        <authorList>
            <person name="Chan A.P."/>
            <person name="Crabtree J."/>
            <person name="Zhao Q."/>
            <person name="Lorenzi H."/>
            <person name="Orvis J."/>
            <person name="Puiu D."/>
            <person name="Melake-Berhan A."/>
            <person name="Jones K.M."/>
            <person name="Redman J."/>
            <person name="Chen G."/>
            <person name="Cahoon E.B."/>
            <person name="Gedil M."/>
            <person name="Stanke M."/>
            <person name="Haas B.J."/>
            <person name="Wortman J.R."/>
            <person name="Fraser-Liggett C.M."/>
            <person name="Ravel J."/>
            <person name="Rabinowicz P.D."/>
        </authorList>
    </citation>
    <scope>NUCLEOTIDE SEQUENCE [LARGE SCALE GENOMIC DNA]</scope>
    <source>
        <strain evidence="10">cv. Hale</strain>
    </source>
</reference>
<dbReference type="InParanoid" id="B9SH76"/>
<dbReference type="FunFam" id="3.30.40.10:FF:000442">
    <property type="entry name" value="RING-type E3 ubiquitin transferase"/>
    <property type="match status" value="1"/>
</dbReference>
<dbReference type="Proteomes" id="UP000008311">
    <property type="component" value="Unassembled WGS sequence"/>
</dbReference>
<dbReference type="InterPro" id="IPR045210">
    <property type="entry name" value="RING-Ubox_PUB"/>
</dbReference>
<dbReference type="InterPro" id="IPR003613">
    <property type="entry name" value="Ubox_domain"/>
</dbReference>
<gene>
    <name evidence="9" type="ORF">RCOM_0527620</name>
</gene>
<dbReference type="Gene3D" id="3.30.40.10">
    <property type="entry name" value="Zinc/RING finger domain, C3HC4 (zinc finger)"/>
    <property type="match status" value="1"/>
</dbReference>
<dbReference type="EC" id="2.3.2.27" evidence="3"/>
<evidence type="ECO:0000256" key="1">
    <source>
        <dbReference type="ARBA" id="ARBA00000900"/>
    </source>
</evidence>
<dbReference type="SUPFAM" id="SSF48371">
    <property type="entry name" value="ARM repeat"/>
    <property type="match status" value="1"/>
</dbReference>
<evidence type="ECO:0000256" key="4">
    <source>
        <dbReference type="ARBA" id="ARBA00022679"/>
    </source>
</evidence>
<evidence type="ECO:0000313" key="10">
    <source>
        <dbReference type="Proteomes" id="UP000008311"/>
    </source>
</evidence>
<dbReference type="SMART" id="SM00504">
    <property type="entry name" value="Ubox"/>
    <property type="match status" value="1"/>
</dbReference>
<dbReference type="GO" id="GO:0010029">
    <property type="term" value="P:regulation of seed germination"/>
    <property type="evidence" value="ECO:0007669"/>
    <property type="project" value="UniProtKB-ARBA"/>
</dbReference>
<evidence type="ECO:0000256" key="5">
    <source>
        <dbReference type="ARBA" id="ARBA00022737"/>
    </source>
</evidence>
<dbReference type="PROSITE" id="PS50176">
    <property type="entry name" value="ARM_REPEAT"/>
    <property type="match status" value="2"/>
</dbReference>
<dbReference type="PANTHER" id="PTHR23315:SF307">
    <property type="entry name" value="U-BOX DOMAIN-CONTAINING PROTEIN 19"/>
    <property type="match status" value="1"/>
</dbReference>
<dbReference type="FunFam" id="1.25.10.10:FF:000485">
    <property type="entry name" value="RING-type E3 ubiquitin transferase"/>
    <property type="match status" value="1"/>
</dbReference>
<name>B9SH76_RICCO</name>
<evidence type="ECO:0000256" key="6">
    <source>
        <dbReference type="ARBA" id="ARBA00022786"/>
    </source>
</evidence>
<dbReference type="UniPathway" id="UPA00143"/>
<dbReference type="AlphaFoldDB" id="B9SH76"/>
<dbReference type="CDD" id="cd16664">
    <property type="entry name" value="RING-Ubox_PUB"/>
    <property type="match status" value="1"/>
</dbReference>
<dbReference type="GO" id="GO:0005634">
    <property type="term" value="C:nucleus"/>
    <property type="evidence" value="ECO:0000318"/>
    <property type="project" value="GO_Central"/>
</dbReference>
<dbReference type="InterPro" id="IPR000225">
    <property type="entry name" value="Armadillo"/>
</dbReference>
<proteinExistence type="predicted"/>
<evidence type="ECO:0000256" key="3">
    <source>
        <dbReference type="ARBA" id="ARBA00012483"/>
    </source>
</evidence>
<keyword evidence="4" id="KW-0808">Transferase</keyword>
<dbReference type="SUPFAM" id="SSF57850">
    <property type="entry name" value="RING/U-box"/>
    <property type="match status" value="1"/>
</dbReference>
<dbReference type="GO" id="GO:0016567">
    <property type="term" value="P:protein ubiquitination"/>
    <property type="evidence" value="ECO:0007669"/>
    <property type="project" value="UniProtKB-UniPathway"/>
</dbReference>
<keyword evidence="5" id="KW-0677">Repeat</keyword>
<dbReference type="Gene3D" id="1.25.10.10">
    <property type="entry name" value="Leucine-rich Repeat Variant"/>
    <property type="match status" value="2"/>
</dbReference>
<keyword evidence="10" id="KW-1185">Reference proteome</keyword>
<dbReference type="PANTHER" id="PTHR23315">
    <property type="entry name" value="U BOX DOMAIN-CONTAINING"/>
    <property type="match status" value="1"/>
</dbReference>
<feature type="repeat" description="ARM" evidence="7">
    <location>
        <begin position="482"/>
        <end position="525"/>
    </location>
</feature>
<dbReference type="Pfam" id="PF04564">
    <property type="entry name" value="U-box"/>
    <property type="match status" value="1"/>
</dbReference>
<dbReference type="GO" id="GO:0061630">
    <property type="term" value="F:ubiquitin protein ligase activity"/>
    <property type="evidence" value="ECO:0007669"/>
    <property type="project" value="UniProtKB-EC"/>
</dbReference>
<dbReference type="Pfam" id="PF25598">
    <property type="entry name" value="ARM_PUB"/>
    <property type="match status" value="1"/>
</dbReference>
<accession>B9SH76</accession>
<organism evidence="9 10">
    <name type="scientific">Ricinus communis</name>
    <name type="common">Castor bean</name>
    <dbReference type="NCBI Taxonomy" id="3988"/>
    <lineage>
        <taxon>Eukaryota</taxon>
        <taxon>Viridiplantae</taxon>
        <taxon>Streptophyta</taxon>
        <taxon>Embryophyta</taxon>
        <taxon>Tracheophyta</taxon>
        <taxon>Spermatophyta</taxon>
        <taxon>Magnoliopsida</taxon>
        <taxon>eudicotyledons</taxon>
        <taxon>Gunneridae</taxon>
        <taxon>Pentapetalae</taxon>
        <taxon>rosids</taxon>
        <taxon>fabids</taxon>
        <taxon>Malpighiales</taxon>
        <taxon>Euphorbiaceae</taxon>
        <taxon>Acalyphoideae</taxon>
        <taxon>Acalypheae</taxon>
        <taxon>Ricinus</taxon>
    </lineage>
</organism>
<dbReference type="InterPro" id="IPR013083">
    <property type="entry name" value="Znf_RING/FYVE/PHD"/>
</dbReference>
<protein>
    <recommendedName>
        <fullName evidence="3">RING-type E3 ubiquitin transferase</fullName>
        <ecNumber evidence="3">2.3.2.27</ecNumber>
    </recommendedName>
</protein>
<dbReference type="InterPro" id="IPR058678">
    <property type="entry name" value="ARM_PUB"/>
</dbReference>
<dbReference type="eggNOG" id="KOG0167">
    <property type="taxonomic scope" value="Eukaryota"/>
</dbReference>
<dbReference type="EMBL" id="EQ973961">
    <property type="protein sequence ID" value="EEF36983.1"/>
    <property type="molecule type" value="Genomic_DNA"/>
</dbReference>
<comment type="pathway">
    <text evidence="2">Protein modification; protein ubiquitination.</text>
</comment>
<dbReference type="GO" id="GO:0005737">
    <property type="term" value="C:cytoplasm"/>
    <property type="evidence" value="ECO:0000318"/>
    <property type="project" value="GO_Central"/>
</dbReference>
<evidence type="ECO:0000259" key="8">
    <source>
        <dbReference type="PROSITE" id="PS51698"/>
    </source>
</evidence>